<dbReference type="PANTHER" id="PTHR11941">
    <property type="entry name" value="ENOYL-COA HYDRATASE-RELATED"/>
    <property type="match status" value="1"/>
</dbReference>
<gene>
    <name evidence="3" type="ORF">D6T64_08635</name>
</gene>
<dbReference type="AlphaFoldDB" id="A0A3A5MHZ9"/>
<dbReference type="Proteomes" id="UP000272015">
    <property type="component" value="Unassembled WGS sequence"/>
</dbReference>
<evidence type="ECO:0000313" key="4">
    <source>
        <dbReference type="Proteomes" id="UP000272015"/>
    </source>
</evidence>
<dbReference type="InterPro" id="IPR018376">
    <property type="entry name" value="Enoyl-CoA_hyd/isom_CS"/>
</dbReference>
<dbReference type="Gene3D" id="3.90.226.10">
    <property type="entry name" value="2-enoyl-CoA Hydratase, Chain A, domain 1"/>
    <property type="match status" value="1"/>
</dbReference>
<dbReference type="InterPro" id="IPR001753">
    <property type="entry name" value="Enoyl-CoA_hydra/iso"/>
</dbReference>
<reference evidence="3 4" key="1">
    <citation type="submission" date="2018-09" db="EMBL/GenBank/DDBJ databases">
        <title>Novel species of Cryobacterium.</title>
        <authorList>
            <person name="Liu Q."/>
            <person name="Xin Y.-H."/>
        </authorList>
    </citation>
    <scope>NUCLEOTIDE SEQUENCE [LARGE SCALE GENOMIC DNA]</scope>
    <source>
        <strain evidence="3 4">Hh39</strain>
    </source>
</reference>
<dbReference type="GO" id="GO:0006635">
    <property type="term" value="P:fatty acid beta-oxidation"/>
    <property type="evidence" value="ECO:0007669"/>
    <property type="project" value="TreeGrafter"/>
</dbReference>
<name>A0A3A5MHZ9_9MICO</name>
<evidence type="ECO:0000256" key="1">
    <source>
        <dbReference type="ARBA" id="ARBA00005254"/>
    </source>
</evidence>
<dbReference type="RefSeq" id="WP_119974279.1">
    <property type="nucleotide sequence ID" value="NZ_JBHSQA010000016.1"/>
</dbReference>
<sequence length="263" mass="27657">MQSPGAPVGAPGEFVSYTRAGGVAVIRLNRPDRLNAASPELVTDFKRAIERAIAERAVVAIITGEGRAFCAGHDLKAEALAPDSPQALDHLHQLQDITRLLRSAAIISIAAVHGYALGAGLEFALSCDFIVADEHTRFGFPEVSVGLSVTGGISFLLPQAVGLPMAKELILLGEPFGAERALALGLINRVTGPGRLLPVAHDIADRLQQKPRHALALAKESFESALRSDVETAMALEIENALLTGDSTDAEAARTEFATNGQA</sequence>
<dbReference type="InterPro" id="IPR029045">
    <property type="entry name" value="ClpP/crotonase-like_dom_sf"/>
</dbReference>
<evidence type="ECO:0000256" key="2">
    <source>
        <dbReference type="RuleBase" id="RU003707"/>
    </source>
</evidence>
<keyword evidence="3" id="KW-0413">Isomerase</keyword>
<dbReference type="PANTHER" id="PTHR11941:SF54">
    <property type="entry name" value="ENOYL-COA HYDRATASE, MITOCHONDRIAL"/>
    <property type="match status" value="1"/>
</dbReference>
<dbReference type="PROSITE" id="PS00166">
    <property type="entry name" value="ENOYL_COA_HYDRATASE"/>
    <property type="match status" value="1"/>
</dbReference>
<comment type="caution">
    <text evidence="3">The sequence shown here is derived from an EMBL/GenBank/DDBJ whole genome shotgun (WGS) entry which is preliminary data.</text>
</comment>
<accession>A0A3A5MHZ9</accession>
<organism evidence="3 4">
    <name type="scientific">Cryobacterium melibiosiphilum</name>
    <dbReference type="NCBI Taxonomy" id="995039"/>
    <lineage>
        <taxon>Bacteria</taxon>
        <taxon>Bacillati</taxon>
        <taxon>Actinomycetota</taxon>
        <taxon>Actinomycetes</taxon>
        <taxon>Micrococcales</taxon>
        <taxon>Microbacteriaceae</taxon>
        <taxon>Cryobacterium</taxon>
    </lineage>
</organism>
<dbReference type="OrthoDB" id="9777711at2"/>
<comment type="similarity">
    <text evidence="1 2">Belongs to the enoyl-CoA hydratase/isomerase family.</text>
</comment>
<dbReference type="Pfam" id="PF00378">
    <property type="entry name" value="ECH_1"/>
    <property type="match status" value="1"/>
</dbReference>
<evidence type="ECO:0000313" key="3">
    <source>
        <dbReference type="EMBL" id="RJT89032.1"/>
    </source>
</evidence>
<proteinExistence type="inferred from homology"/>
<keyword evidence="4" id="KW-1185">Reference proteome</keyword>
<dbReference type="SUPFAM" id="SSF52096">
    <property type="entry name" value="ClpP/crotonase"/>
    <property type="match status" value="1"/>
</dbReference>
<dbReference type="CDD" id="cd06558">
    <property type="entry name" value="crotonase-like"/>
    <property type="match status" value="1"/>
</dbReference>
<protein>
    <submittedName>
        <fullName evidence="3">Enoyl-CoA hydratase/isomerase family protein</fullName>
    </submittedName>
</protein>
<dbReference type="GO" id="GO:0016853">
    <property type="term" value="F:isomerase activity"/>
    <property type="evidence" value="ECO:0007669"/>
    <property type="project" value="UniProtKB-KW"/>
</dbReference>
<dbReference type="EMBL" id="QZVS01000078">
    <property type="protein sequence ID" value="RJT89032.1"/>
    <property type="molecule type" value="Genomic_DNA"/>
</dbReference>